<dbReference type="EMBL" id="CAJOBA010079762">
    <property type="protein sequence ID" value="CAF4435978.1"/>
    <property type="molecule type" value="Genomic_DNA"/>
</dbReference>
<keyword evidence="1" id="KW-0732">Signal</keyword>
<dbReference type="EMBL" id="CAJNOK010055095">
    <property type="protein sequence ID" value="CAF1618193.1"/>
    <property type="molecule type" value="Genomic_DNA"/>
</dbReference>
<organism evidence="3 4">
    <name type="scientific">Didymodactylos carnosus</name>
    <dbReference type="NCBI Taxonomy" id="1234261"/>
    <lineage>
        <taxon>Eukaryota</taxon>
        <taxon>Metazoa</taxon>
        <taxon>Spiralia</taxon>
        <taxon>Gnathifera</taxon>
        <taxon>Rotifera</taxon>
        <taxon>Eurotatoria</taxon>
        <taxon>Bdelloidea</taxon>
        <taxon>Philodinida</taxon>
        <taxon>Philodinidae</taxon>
        <taxon>Didymodactylos</taxon>
    </lineage>
</organism>
<evidence type="ECO:0000313" key="4">
    <source>
        <dbReference type="Proteomes" id="UP000682733"/>
    </source>
</evidence>
<reference evidence="3" key="1">
    <citation type="submission" date="2021-02" db="EMBL/GenBank/DDBJ databases">
        <authorList>
            <person name="Nowell W R."/>
        </authorList>
    </citation>
    <scope>NUCLEOTIDE SEQUENCE</scope>
</reference>
<proteinExistence type="predicted"/>
<feature type="signal peptide" evidence="1">
    <location>
        <begin position="1"/>
        <end position="19"/>
    </location>
</feature>
<comment type="caution">
    <text evidence="3">The sequence shown here is derived from an EMBL/GenBank/DDBJ whole genome shotgun (WGS) entry which is preliminary data.</text>
</comment>
<evidence type="ECO:0000313" key="2">
    <source>
        <dbReference type="EMBL" id="CAF1618193.1"/>
    </source>
</evidence>
<dbReference type="Proteomes" id="UP000682733">
    <property type="component" value="Unassembled WGS sequence"/>
</dbReference>
<dbReference type="AlphaFoldDB" id="A0A8S2WDP9"/>
<name>A0A8S2WDP9_9BILA</name>
<evidence type="ECO:0000313" key="3">
    <source>
        <dbReference type="EMBL" id="CAF4435978.1"/>
    </source>
</evidence>
<dbReference type="Proteomes" id="UP000677228">
    <property type="component" value="Unassembled WGS sequence"/>
</dbReference>
<gene>
    <name evidence="2" type="ORF">OVA965_LOCUS43040</name>
    <name evidence="3" type="ORF">TMI583_LOCUS45147</name>
</gene>
<feature type="chain" id="PRO_5036434745" evidence="1">
    <location>
        <begin position="20"/>
        <end position="157"/>
    </location>
</feature>
<protein>
    <submittedName>
        <fullName evidence="3">Uncharacterized protein</fullName>
    </submittedName>
</protein>
<accession>A0A8S2WDP9</accession>
<sequence length="157" mass="17579">MFFVTTLLLLSLIIYQTNANCYSRRSGLYQITVGSGPDKFYELINLYNDGTLVAFDSIQGGGSGIVSNATYGDTVGKWECQNNKVATARAIVYIYPTGASANGSIAMNTYRINFRSNNKCDGTFNYNFWRLGTNPLNKKNKPIEKESRNRFVGYLIF</sequence>
<evidence type="ECO:0000256" key="1">
    <source>
        <dbReference type="SAM" id="SignalP"/>
    </source>
</evidence>